<dbReference type="InterPro" id="IPR028098">
    <property type="entry name" value="Glyco_trans_4-like_N"/>
</dbReference>
<dbReference type="Gene3D" id="3.40.50.2000">
    <property type="entry name" value="Glycogen Phosphorylase B"/>
    <property type="match status" value="2"/>
</dbReference>
<sequence length="399" mass="44629">MKILFLDQSGKPGGAELCLLDIAKPYRDNCLVGLFADGAFKQLLEQQQIPVQVLTDRAIKVTKESSLIQGLSSFGQITPLISKVIKISRDYDLIYANTQKALVVGAIANFFTHRPLVYHLHDILSLEHFSKTNRQIAVTLANRFASLVIANSQATKTAFMEAGGKPEITQVVYNGFTAKNYEIDESKIYHIRQNIGIEQQFVIGHFSRLSPWKGQHILIEALTHCPENVTAILVGDALFGEEDYVLQLHNLVAKLGLEKRVNFLGFQADIVPLMKACDLITHTSISPEPFGRVIVEAMLCRKPVVAAKAGGAIELVENRKTGWLVTPGNSLELAEIINHCRQHPELCETIAQQAQIFATQRFELTTINQQISELLIRVMSCEEEIEILRKKFLTADERR</sequence>
<dbReference type="CDD" id="cd03811">
    <property type="entry name" value="GT4_GT28_WabH-like"/>
    <property type="match status" value="1"/>
</dbReference>
<name>A0ABV4Y2J5_9CYAN</name>
<feature type="domain" description="Glycosyl transferase family 1" evidence="1">
    <location>
        <begin position="191"/>
        <end position="355"/>
    </location>
</feature>
<keyword evidence="4" id="KW-1185">Reference proteome</keyword>
<dbReference type="GO" id="GO:0016757">
    <property type="term" value="F:glycosyltransferase activity"/>
    <property type="evidence" value="ECO:0007669"/>
    <property type="project" value="UniProtKB-KW"/>
</dbReference>
<evidence type="ECO:0000259" key="2">
    <source>
        <dbReference type="Pfam" id="PF13439"/>
    </source>
</evidence>
<dbReference type="EC" id="2.4.-.-" evidence="3"/>
<dbReference type="RefSeq" id="WP_413267289.1">
    <property type="nucleotide sequence ID" value="NZ_JBHFNR010000262.1"/>
</dbReference>
<dbReference type="EMBL" id="JBHFNR010000262">
    <property type="protein sequence ID" value="MFB2897678.1"/>
    <property type="molecule type" value="Genomic_DNA"/>
</dbReference>
<keyword evidence="3" id="KW-0328">Glycosyltransferase</keyword>
<feature type="domain" description="Glycosyltransferase subfamily 4-like N-terminal" evidence="2">
    <location>
        <begin position="13"/>
        <end position="176"/>
    </location>
</feature>
<reference evidence="3 4" key="1">
    <citation type="submission" date="2024-09" db="EMBL/GenBank/DDBJ databases">
        <title>Floridaenema gen nov. (Aerosakkonemataceae, Aerosakkonematales ord. nov., Cyanobacteria) from benthic tropical and subtropical fresh waters, with the description of four new species.</title>
        <authorList>
            <person name="Moretto J.A."/>
            <person name="Berthold D.E."/>
            <person name="Lefler F.W."/>
            <person name="Huang I.-S."/>
            <person name="Laughinghouse H. IV."/>
        </authorList>
    </citation>
    <scope>NUCLEOTIDE SEQUENCE [LARGE SCALE GENOMIC DNA]</scope>
    <source>
        <strain evidence="3 4">BLCC-F50</strain>
    </source>
</reference>
<accession>A0ABV4Y2J5</accession>
<dbReference type="SUPFAM" id="SSF53756">
    <property type="entry name" value="UDP-Glycosyltransferase/glycogen phosphorylase"/>
    <property type="match status" value="1"/>
</dbReference>
<keyword evidence="3" id="KW-0808">Transferase</keyword>
<proteinExistence type="predicted"/>
<organism evidence="3 4">
    <name type="scientific">Floridaenema flaviceps BLCC-F50</name>
    <dbReference type="NCBI Taxonomy" id="3153642"/>
    <lineage>
        <taxon>Bacteria</taxon>
        <taxon>Bacillati</taxon>
        <taxon>Cyanobacteriota</taxon>
        <taxon>Cyanophyceae</taxon>
        <taxon>Oscillatoriophycideae</taxon>
        <taxon>Aerosakkonematales</taxon>
        <taxon>Aerosakkonemataceae</taxon>
        <taxon>Floridanema</taxon>
        <taxon>Floridanema flaviceps</taxon>
    </lineage>
</organism>
<evidence type="ECO:0000313" key="3">
    <source>
        <dbReference type="EMBL" id="MFB2897678.1"/>
    </source>
</evidence>
<dbReference type="Pfam" id="PF13439">
    <property type="entry name" value="Glyco_transf_4"/>
    <property type="match status" value="1"/>
</dbReference>
<dbReference type="PANTHER" id="PTHR12526:SF627">
    <property type="entry name" value="D-RHAMNOSYLTRANSFERASE WBPZ"/>
    <property type="match status" value="1"/>
</dbReference>
<comment type="caution">
    <text evidence="3">The sequence shown here is derived from an EMBL/GenBank/DDBJ whole genome shotgun (WGS) entry which is preliminary data.</text>
</comment>
<dbReference type="PANTHER" id="PTHR12526">
    <property type="entry name" value="GLYCOSYLTRANSFERASE"/>
    <property type="match status" value="1"/>
</dbReference>
<evidence type="ECO:0000313" key="4">
    <source>
        <dbReference type="Proteomes" id="UP001576784"/>
    </source>
</evidence>
<dbReference type="Proteomes" id="UP001576784">
    <property type="component" value="Unassembled WGS sequence"/>
</dbReference>
<dbReference type="Pfam" id="PF00534">
    <property type="entry name" value="Glycos_transf_1"/>
    <property type="match status" value="1"/>
</dbReference>
<evidence type="ECO:0000259" key="1">
    <source>
        <dbReference type="Pfam" id="PF00534"/>
    </source>
</evidence>
<protein>
    <submittedName>
        <fullName evidence="3">Glycosyltransferase</fullName>
        <ecNumber evidence="3">2.4.-.-</ecNumber>
    </submittedName>
</protein>
<gene>
    <name evidence="3" type="ORF">ACE1CI_32575</name>
</gene>
<dbReference type="InterPro" id="IPR001296">
    <property type="entry name" value="Glyco_trans_1"/>
</dbReference>